<dbReference type="PANTHER" id="PTHR30146">
    <property type="entry name" value="LACI-RELATED TRANSCRIPTIONAL REPRESSOR"/>
    <property type="match status" value="1"/>
</dbReference>
<dbReference type="RefSeq" id="WP_024269190.1">
    <property type="nucleotide sequence ID" value="NC_023035.1"/>
</dbReference>
<dbReference type="SUPFAM" id="SSF53822">
    <property type="entry name" value="Periplasmic binding protein-like I"/>
    <property type="match status" value="1"/>
</dbReference>
<dbReference type="Pfam" id="PF13377">
    <property type="entry name" value="Peripla_BP_3"/>
    <property type="match status" value="1"/>
</dbReference>
<dbReference type="AlphaFoldDB" id="V5WKL4"/>
<dbReference type="Gene3D" id="1.10.260.40">
    <property type="entry name" value="lambda repressor-like DNA-binding domains"/>
    <property type="match status" value="1"/>
</dbReference>
<protein>
    <submittedName>
        <fullName evidence="5">Transcriptional regulator, LacI family</fullName>
    </submittedName>
</protein>
<dbReference type="InterPro" id="IPR046335">
    <property type="entry name" value="LacI/GalR-like_sensor"/>
</dbReference>
<dbReference type="Pfam" id="PF00356">
    <property type="entry name" value="LacI"/>
    <property type="match status" value="1"/>
</dbReference>
<dbReference type="CDD" id="cd01392">
    <property type="entry name" value="HTH_LacI"/>
    <property type="match status" value="1"/>
</dbReference>
<keyword evidence="1" id="KW-0805">Transcription regulation</keyword>
<dbReference type="InterPro" id="IPR000843">
    <property type="entry name" value="HTH_LacI"/>
</dbReference>
<dbReference type="KEGG" id="slr:L21SP2_2947"/>
<dbReference type="STRING" id="1307761.L21SP2_2947"/>
<keyword evidence="3" id="KW-0804">Transcription</keyword>
<accession>V5WKL4</accession>
<name>V5WKL4_9SPIO</name>
<proteinExistence type="predicted"/>
<dbReference type="InterPro" id="IPR028082">
    <property type="entry name" value="Peripla_BP_I"/>
</dbReference>
<dbReference type="GO" id="GO:0003700">
    <property type="term" value="F:DNA-binding transcription factor activity"/>
    <property type="evidence" value="ECO:0007669"/>
    <property type="project" value="TreeGrafter"/>
</dbReference>
<keyword evidence="2" id="KW-0238">DNA-binding</keyword>
<dbReference type="eggNOG" id="COG1609">
    <property type="taxonomic scope" value="Bacteria"/>
</dbReference>
<dbReference type="InterPro" id="IPR010982">
    <property type="entry name" value="Lambda_DNA-bd_dom_sf"/>
</dbReference>
<dbReference type="OrthoDB" id="305766at2"/>
<gene>
    <name evidence="5" type="ORF">L21SP2_2947</name>
</gene>
<dbReference type="GO" id="GO:0000976">
    <property type="term" value="F:transcription cis-regulatory region binding"/>
    <property type="evidence" value="ECO:0007669"/>
    <property type="project" value="TreeGrafter"/>
</dbReference>
<dbReference type="Gene3D" id="3.40.50.2300">
    <property type="match status" value="2"/>
</dbReference>
<organism evidence="5 6">
    <name type="scientific">Salinispira pacifica</name>
    <dbReference type="NCBI Taxonomy" id="1307761"/>
    <lineage>
        <taxon>Bacteria</taxon>
        <taxon>Pseudomonadati</taxon>
        <taxon>Spirochaetota</taxon>
        <taxon>Spirochaetia</taxon>
        <taxon>Spirochaetales</taxon>
        <taxon>Spirochaetaceae</taxon>
        <taxon>Salinispira</taxon>
    </lineage>
</organism>
<keyword evidence="6" id="KW-1185">Reference proteome</keyword>
<sequence>MVKKATIYDVARESGVSISTVSRVLNAPAKVNEGTRKSVLDAISRLSFVPRADAMARARQRMNRIAVITPFFTEASFVQRIRGVSQSLNPGEYELIIYTVKSRRQLEEHIDMICAGERVDAVIILSLNIPPDRIQVLQESGLPLVSVENILPGFSSVAVDNHRGGYLGAGYLMKRGYTLLAFAGERSFHDFTLESTSQRLRGFLDALEATQTPKVEDFIYMGEIGDNSLIQWFSNLFSRAVHPQAVLCSSDLIAAKLIQTAGQLGKSIPRDIAILGFDNLDMAEYLNLSTVNQHLDYSGQLAGSMLKEILESEGERENQTVFLDLEVVQRGTC</sequence>
<feature type="domain" description="HTH lacI-type" evidence="4">
    <location>
        <begin position="5"/>
        <end position="59"/>
    </location>
</feature>
<dbReference type="Proteomes" id="UP000018680">
    <property type="component" value="Chromosome"/>
</dbReference>
<evidence type="ECO:0000313" key="6">
    <source>
        <dbReference type="Proteomes" id="UP000018680"/>
    </source>
</evidence>
<dbReference type="PROSITE" id="PS50932">
    <property type="entry name" value="HTH_LACI_2"/>
    <property type="match status" value="1"/>
</dbReference>
<dbReference type="SUPFAM" id="SSF47413">
    <property type="entry name" value="lambda repressor-like DNA-binding domains"/>
    <property type="match status" value="1"/>
</dbReference>
<dbReference type="EMBL" id="CP006939">
    <property type="protein sequence ID" value="AHC16293.1"/>
    <property type="molecule type" value="Genomic_DNA"/>
</dbReference>
<dbReference type="PROSITE" id="PS00356">
    <property type="entry name" value="HTH_LACI_1"/>
    <property type="match status" value="1"/>
</dbReference>
<evidence type="ECO:0000256" key="3">
    <source>
        <dbReference type="ARBA" id="ARBA00023163"/>
    </source>
</evidence>
<evidence type="ECO:0000259" key="4">
    <source>
        <dbReference type="PROSITE" id="PS50932"/>
    </source>
</evidence>
<dbReference type="PANTHER" id="PTHR30146:SF24">
    <property type="entry name" value="XYLOSE OPERON REGULATORY PROTEIN"/>
    <property type="match status" value="1"/>
</dbReference>
<dbReference type="CDD" id="cd06267">
    <property type="entry name" value="PBP1_LacI_sugar_binding-like"/>
    <property type="match status" value="1"/>
</dbReference>
<evidence type="ECO:0000256" key="2">
    <source>
        <dbReference type="ARBA" id="ARBA00023125"/>
    </source>
</evidence>
<dbReference type="PRINTS" id="PR00036">
    <property type="entry name" value="HTHLACI"/>
</dbReference>
<evidence type="ECO:0000313" key="5">
    <source>
        <dbReference type="EMBL" id="AHC16293.1"/>
    </source>
</evidence>
<reference evidence="5 6" key="1">
    <citation type="journal article" date="2015" name="Stand. Genomic Sci.">
        <title>Complete genome sequence and description of Salinispira pacifica gen. nov., sp. nov., a novel spirochaete isolated form a hypersaline microbial mat.</title>
        <authorList>
            <person name="Ben Hania W."/>
            <person name="Joseph M."/>
            <person name="Schumann P."/>
            <person name="Bunk B."/>
            <person name="Fiebig A."/>
            <person name="Sproer C."/>
            <person name="Klenk H.P."/>
            <person name="Fardeau M.L."/>
            <person name="Spring S."/>
        </authorList>
    </citation>
    <scope>NUCLEOTIDE SEQUENCE [LARGE SCALE GENOMIC DNA]</scope>
    <source>
        <strain evidence="5 6">L21-RPul-D2</strain>
    </source>
</reference>
<dbReference type="SMART" id="SM00354">
    <property type="entry name" value="HTH_LACI"/>
    <property type="match status" value="1"/>
</dbReference>
<dbReference type="HOGENOM" id="CLU_037628_6_0_12"/>
<evidence type="ECO:0000256" key="1">
    <source>
        <dbReference type="ARBA" id="ARBA00023015"/>
    </source>
</evidence>